<keyword evidence="9" id="KW-0326">Glycosidase</keyword>
<evidence type="ECO:0000256" key="5">
    <source>
        <dbReference type="ARBA" id="ARBA00022729"/>
    </source>
</evidence>
<evidence type="ECO:0000256" key="10">
    <source>
        <dbReference type="PIRSR" id="PIRSR000948-1"/>
    </source>
</evidence>
<feature type="signal peptide" evidence="12">
    <location>
        <begin position="1"/>
        <end position="22"/>
    </location>
</feature>
<protein>
    <recommendedName>
        <fullName evidence="9">Sphingomyelin phosphodiesterase</fullName>
        <ecNumber evidence="9">3.1.4.12</ecNumber>
    </recommendedName>
</protein>
<feature type="chain" id="PRO_5033342682" description="Sphingomyelin phosphodiesterase" evidence="12">
    <location>
        <begin position="23"/>
        <end position="626"/>
    </location>
</feature>
<dbReference type="EMBL" id="UFQS01000315">
    <property type="protein sequence ID" value="SSX02763.1"/>
    <property type="molecule type" value="Genomic_DNA"/>
</dbReference>
<dbReference type="Pfam" id="PF19272">
    <property type="entry name" value="ASMase_C"/>
    <property type="match status" value="1"/>
</dbReference>
<feature type="binding site" evidence="10">
    <location>
        <position position="467"/>
    </location>
    <ligand>
        <name>Zn(2+)</name>
        <dbReference type="ChEBI" id="CHEBI:29105"/>
        <label>2</label>
    </ligand>
</feature>
<keyword evidence="5 12" id="KW-0732">Signal</keyword>
<feature type="disulfide bond" evidence="11">
    <location>
        <begin position="90"/>
        <end position="168"/>
    </location>
</feature>
<feature type="binding site" evidence="10">
    <location>
        <position position="213"/>
    </location>
    <ligand>
        <name>Zn(2+)</name>
        <dbReference type="ChEBI" id="CHEBI:29105"/>
        <label>1</label>
    </ligand>
</feature>
<comment type="subcellular location">
    <subcellularLocation>
        <location evidence="1">Secreted</location>
    </subcellularLocation>
</comment>
<dbReference type="GO" id="GO:0046872">
    <property type="term" value="F:metal ion binding"/>
    <property type="evidence" value="ECO:0007669"/>
    <property type="project" value="UniProtKB-KW"/>
</dbReference>
<evidence type="ECO:0000313" key="15">
    <source>
        <dbReference type="EMBL" id="SSX02763.1"/>
    </source>
</evidence>
<dbReference type="InterPro" id="IPR011160">
    <property type="entry name" value="Sphingomy_PDE"/>
</dbReference>
<dbReference type="GO" id="GO:0061750">
    <property type="term" value="F:acid sphingomyelin phosphodiesterase activity"/>
    <property type="evidence" value="ECO:0007669"/>
    <property type="project" value="TreeGrafter"/>
</dbReference>
<feature type="disulfide bond" evidence="11">
    <location>
        <begin position="228"/>
        <end position="233"/>
    </location>
</feature>
<dbReference type="GO" id="GO:0005764">
    <property type="term" value="C:lysosome"/>
    <property type="evidence" value="ECO:0007669"/>
    <property type="project" value="TreeGrafter"/>
</dbReference>
<evidence type="ECO:0000313" key="16">
    <source>
        <dbReference type="EMBL" id="SSX23135.1"/>
    </source>
</evidence>
<dbReference type="GO" id="GO:0016020">
    <property type="term" value="C:membrane"/>
    <property type="evidence" value="ECO:0007669"/>
    <property type="project" value="GOC"/>
</dbReference>
<feature type="binding site" evidence="10">
    <location>
        <position position="469"/>
    </location>
    <ligand>
        <name>Zn(2+)</name>
        <dbReference type="ChEBI" id="CHEBI:29105"/>
        <label>1</label>
    </ligand>
</feature>
<dbReference type="InterPro" id="IPR041805">
    <property type="entry name" value="ASMase/PPN1_MPP"/>
</dbReference>
<dbReference type="InterPro" id="IPR045473">
    <property type="entry name" value="ASM_C"/>
</dbReference>
<proteinExistence type="inferred from homology"/>
<evidence type="ECO:0000256" key="11">
    <source>
        <dbReference type="PIRSR" id="PIRSR000948-2"/>
    </source>
</evidence>
<feature type="binding site" evidence="10">
    <location>
        <position position="285"/>
    </location>
    <ligand>
        <name>Zn(2+)</name>
        <dbReference type="ChEBI" id="CHEBI:29105"/>
        <label>2</label>
    </ligand>
</feature>
<reference evidence="16" key="2">
    <citation type="submission" date="2018-07" db="EMBL/GenBank/DDBJ databases">
        <authorList>
            <person name="Quirk P.G."/>
            <person name="Krulwich T.A."/>
        </authorList>
    </citation>
    <scope>NUCLEOTIDE SEQUENCE</scope>
</reference>
<dbReference type="PIRSF" id="PIRSF000948">
    <property type="entry name" value="Sphingomy_PDE"/>
    <property type="match status" value="1"/>
</dbReference>
<dbReference type="EMBL" id="UFQT01000315">
    <property type="protein sequence ID" value="SSX23135.1"/>
    <property type="molecule type" value="Genomic_DNA"/>
</dbReference>
<evidence type="ECO:0000256" key="8">
    <source>
        <dbReference type="ARBA" id="ARBA00023180"/>
    </source>
</evidence>
<evidence type="ECO:0000256" key="3">
    <source>
        <dbReference type="ARBA" id="ARBA00022525"/>
    </source>
</evidence>
<organism evidence="15">
    <name type="scientific">Culicoides sonorensis</name>
    <name type="common">Biting midge</name>
    <dbReference type="NCBI Taxonomy" id="179676"/>
    <lineage>
        <taxon>Eukaryota</taxon>
        <taxon>Metazoa</taxon>
        <taxon>Ecdysozoa</taxon>
        <taxon>Arthropoda</taxon>
        <taxon>Hexapoda</taxon>
        <taxon>Insecta</taxon>
        <taxon>Pterygota</taxon>
        <taxon>Neoptera</taxon>
        <taxon>Endopterygota</taxon>
        <taxon>Diptera</taxon>
        <taxon>Nematocera</taxon>
        <taxon>Chironomoidea</taxon>
        <taxon>Ceratopogonidae</taxon>
        <taxon>Ceratopogoninae</taxon>
        <taxon>Culicoides</taxon>
        <taxon>Monoculicoides</taxon>
    </lineage>
</organism>
<keyword evidence="6 9" id="KW-0378">Hydrolase</keyword>
<dbReference type="VEuPathDB" id="VectorBase:CSON008324"/>
<evidence type="ECO:0000256" key="4">
    <source>
        <dbReference type="ARBA" id="ARBA00022723"/>
    </source>
</evidence>
<feature type="disulfide bond" evidence="11">
    <location>
        <begin position="93"/>
        <end position="160"/>
    </location>
</feature>
<feature type="disulfide bond" evidence="11">
    <location>
        <begin position="234"/>
        <end position="256"/>
    </location>
</feature>
<dbReference type="GO" id="GO:0016798">
    <property type="term" value="F:hydrolase activity, acting on glycosyl bonds"/>
    <property type="evidence" value="ECO:0007669"/>
    <property type="project" value="UniProtKB-KW"/>
</dbReference>
<feature type="binding site" evidence="10">
    <location>
        <position position="215"/>
    </location>
    <ligand>
        <name>Zn(2+)</name>
        <dbReference type="ChEBI" id="CHEBI:29105"/>
        <label>1</label>
    </ligand>
</feature>
<name>A0A336KIJ5_CULSO</name>
<dbReference type="EC" id="3.1.4.12" evidence="9"/>
<keyword evidence="3" id="KW-0964">Secreted</keyword>
<dbReference type="PANTHER" id="PTHR10340">
    <property type="entry name" value="SPHINGOMYELIN PHOSPHODIESTERASE"/>
    <property type="match status" value="1"/>
</dbReference>
<keyword evidence="8" id="KW-0325">Glycoprotein</keyword>
<feature type="domain" description="Sphingomyelin phosphodiesterase C-terminal" evidence="14">
    <location>
        <begin position="499"/>
        <end position="611"/>
    </location>
</feature>
<dbReference type="GO" id="GO:0005615">
    <property type="term" value="C:extracellular space"/>
    <property type="evidence" value="ECO:0007669"/>
    <property type="project" value="TreeGrafter"/>
</dbReference>
<feature type="disulfide bond" evidence="11">
    <location>
        <begin position="393"/>
        <end position="441"/>
    </location>
</feature>
<dbReference type="Pfam" id="PF00149">
    <property type="entry name" value="Metallophos"/>
    <property type="match status" value="1"/>
</dbReference>
<feature type="binding site" evidence="10">
    <location>
        <position position="325"/>
    </location>
    <ligand>
        <name>Zn(2+)</name>
        <dbReference type="ChEBI" id="CHEBI:29105"/>
        <label>2</label>
    </ligand>
</feature>
<feature type="domain" description="Calcineurin-like phosphoesterase" evidence="13">
    <location>
        <begin position="206"/>
        <end position="470"/>
    </location>
</feature>
<dbReference type="GO" id="GO:0046513">
    <property type="term" value="P:ceramide biosynthetic process"/>
    <property type="evidence" value="ECO:0007669"/>
    <property type="project" value="TreeGrafter"/>
</dbReference>
<dbReference type="CDD" id="cd00842">
    <property type="entry name" value="MPP_ASMase"/>
    <property type="match status" value="1"/>
</dbReference>
<evidence type="ECO:0000256" key="1">
    <source>
        <dbReference type="ARBA" id="ARBA00004613"/>
    </source>
</evidence>
<accession>A0A336KIJ5</accession>
<gene>
    <name evidence="15" type="primary">CSON008324</name>
</gene>
<comment type="cofactor">
    <cofactor evidence="10">
        <name>Zn(2+)</name>
        <dbReference type="ChEBI" id="CHEBI:29105"/>
    </cofactor>
    <text evidence="10">Binds 2 Zn(2+) ions per subunit.</text>
</comment>
<feature type="binding site" evidence="10">
    <location>
        <position position="285"/>
    </location>
    <ligand>
        <name>Zn(2+)</name>
        <dbReference type="ChEBI" id="CHEBI:29105"/>
        <label>1</label>
    </ligand>
</feature>
<dbReference type="InterPro" id="IPR004843">
    <property type="entry name" value="Calcineurin-like_PHP"/>
</dbReference>
<reference evidence="15" key="1">
    <citation type="submission" date="2018-04" db="EMBL/GenBank/DDBJ databases">
        <authorList>
            <person name="Go L.Y."/>
            <person name="Mitchell J.A."/>
        </authorList>
    </citation>
    <scope>NUCLEOTIDE SEQUENCE</scope>
    <source>
        <tissue evidence="15">Whole organism</tissue>
    </source>
</reference>
<evidence type="ECO:0000256" key="6">
    <source>
        <dbReference type="ARBA" id="ARBA00022801"/>
    </source>
</evidence>
<evidence type="ECO:0000256" key="7">
    <source>
        <dbReference type="ARBA" id="ARBA00022833"/>
    </source>
</evidence>
<evidence type="ECO:0000259" key="14">
    <source>
        <dbReference type="Pfam" id="PF19272"/>
    </source>
</evidence>
<feature type="disulfide bond" evidence="11">
    <location>
        <begin position="122"/>
        <end position="133"/>
    </location>
</feature>
<dbReference type="Gene3D" id="3.60.21.10">
    <property type="match status" value="1"/>
</dbReference>
<evidence type="ECO:0000256" key="12">
    <source>
        <dbReference type="SAM" id="SignalP"/>
    </source>
</evidence>
<feature type="disulfide bond" evidence="11">
    <location>
        <begin position="592"/>
        <end position="596"/>
    </location>
</feature>
<evidence type="ECO:0000259" key="13">
    <source>
        <dbReference type="Pfam" id="PF00149"/>
    </source>
</evidence>
<dbReference type="GO" id="GO:0006685">
    <property type="term" value="P:sphingomyelin catabolic process"/>
    <property type="evidence" value="ECO:0007669"/>
    <property type="project" value="UniProtKB-UniRule"/>
</dbReference>
<sequence>MNLKAPALLILIISICVYTVESANRQYQYRESDDEIDDLQREFYDEHLKFMKYGNHSTRLMELYNELKAPSDFMRLNLEEMSQKKIDFGCWGCRIAAPTLFIYRRINKMSDEEIEKAGIDICVNAKISTPHVCEGLIKMNLEPILFVIDNQPKLTGNIFCAFALHGSCGEIKEPEFLYSIKVDPNYPLMDDGFSAISNRNVNQETFKIIHITDVHFDPRYVVGNNAKCDDPTCCRESHGKPNNTANAAGKWGSYDCDVPWESVVDLVQHLKAEHGDAEIIYYTGDTVDHGIWETSFEFNINAMKKFEDYMAEEFNGMKFYPILGNHEAHPVDVFAPEEISKESLSMNYLYGYISKAWRRWLPQSTELTLNRGGYYTTLVRPGFRVVGLNNNVCYNINWWVMYHPQEHTVQLNWLHDVLLQAEKANERVHILLHQPPGGESCYYVWAREYQKLIDRFHHIITGQFNGHTHREEFNVFYKSNDLSRPINVAWNGGSQVTFTNVNPNYRVYHVDKETLEIVDAETYYYNLTEANSGDANPRWQKMYSFKQEYGMEDLSPSSLDRLVTRFANDKDLLTKYWQFRYKLADPMLEKNCDKECLLENLCTIVTNQVFDNRKCDEIKKIFNENH</sequence>
<keyword evidence="4 10" id="KW-0479">Metal-binding</keyword>
<dbReference type="AlphaFoldDB" id="A0A336KIJ5"/>
<dbReference type="OMA" id="IMRNSEI"/>
<dbReference type="SUPFAM" id="SSF56300">
    <property type="entry name" value="Metallo-dependent phosphatases"/>
    <property type="match status" value="1"/>
</dbReference>
<evidence type="ECO:0000256" key="9">
    <source>
        <dbReference type="PIRNR" id="PIRNR000948"/>
    </source>
</evidence>
<feature type="binding site" evidence="10">
    <location>
        <position position="433"/>
    </location>
    <ligand>
        <name>Zn(2+)</name>
        <dbReference type="ChEBI" id="CHEBI:29105"/>
        <label>2</label>
    </ligand>
</feature>
<dbReference type="InterPro" id="IPR029052">
    <property type="entry name" value="Metallo-depent_PP-like"/>
</dbReference>
<keyword evidence="11" id="KW-1015">Disulfide bond</keyword>
<comment type="catalytic activity">
    <reaction evidence="9">
        <text>a sphingomyelin + H2O = phosphocholine + an N-acylsphing-4-enine + H(+)</text>
        <dbReference type="Rhea" id="RHEA:19253"/>
        <dbReference type="ChEBI" id="CHEBI:15377"/>
        <dbReference type="ChEBI" id="CHEBI:15378"/>
        <dbReference type="ChEBI" id="CHEBI:17636"/>
        <dbReference type="ChEBI" id="CHEBI:52639"/>
        <dbReference type="ChEBI" id="CHEBI:295975"/>
        <dbReference type="EC" id="3.1.4.12"/>
    </reaction>
</comment>
<keyword evidence="7 10" id="KW-0862">Zinc</keyword>
<comment type="function">
    <text evidence="9">Converts sphingomyelin to ceramide.</text>
</comment>
<comment type="similarity">
    <text evidence="2 9">Belongs to the acid sphingomyelinase family.</text>
</comment>
<dbReference type="PANTHER" id="PTHR10340:SF29">
    <property type="entry name" value="SPHINGOMYELIN PHOSPHODIESTERASE"/>
    <property type="match status" value="1"/>
</dbReference>
<evidence type="ECO:0000256" key="2">
    <source>
        <dbReference type="ARBA" id="ARBA00008234"/>
    </source>
</evidence>